<gene>
    <name evidence="5" type="primary">LOC102716709</name>
</gene>
<feature type="domain" description="SKP1 component POZ" evidence="4">
    <location>
        <begin position="61"/>
        <end position="119"/>
    </location>
</feature>
<reference evidence="5" key="1">
    <citation type="journal article" date="2013" name="Nat. Commun.">
        <title>Whole-genome sequencing of Oryza brachyantha reveals mechanisms underlying Oryza genome evolution.</title>
        <authorList>
            <person name="Chen J."/>
            <person name="Huang Q."/>
            <person name="Gao D."/>
            <person name="Wang J."/>
            <person name="Lang Y."/>
            <person name="Liu T."/>
            <person name="Li B."/>
            <person name="Bai Z."/>
            <person name="Luis Goicoechea J."/>
            <person name="Liang C."/>
            <person name="Chen C."/>
            <person name="Zhang W."/>
            <person name="Sun S."/>
            <person name="Liao Y."/>
            <person name="Zhang X."/>
            <person name="Yang L."/>
            <person name="Song C."/>
            <person name="Wang M."/>
            <person name="Shi J."/>
            <person name="Liu G."/>
            <person name="Liu J."/>
            <person name="Zhou H."/>
            <person name="Zhou W."/>
            <person name="Yu Q."/>
            <person name="An N."/>
            <person name="Chen Y."/>
            <person name="Cai Q."/>
            <person name="Wang B."/>
            <person name="Liu B."/>
            <person name="Min J."/>
            <person name="Huang Y."/>
            <person name="Wu H."/>
            <person name="Li Z."/>
            <person name="Zhang Y."/>
            <person name="Yin Y."/>
            <person name="Song W."/>
            <person name="Jiang J."/>
            <person name="Jackson S.A."/>
            <person name="Wing R.A."/>
            <person name="Wang J."/>
            <person name="Chen M."/>
        </authorList>
    </citation>
    <scope>NUCLEOTIDE SEQUENCE [LARGE SCALE GENOMIC DNA]</scope>
    <source>
        <strain evidence="5">cv. IRGC 101232</strain>
    </source>
</reference>
<keyword evidence="6" id="KW-1185">Reference proteome</keyword>
<dbReference type="HOGENOM" id="CLU_059252_6_1_1"/>
<proteinExistence type="inferred from homology"/>
<accession>J3MN48</accession>
<evidence type="ECO:0000313" key="6">
    <source>
        <dbReference type="Proteomes" id="UP000006038"/>
    </source>
</evidence>
<dbReference type="STRING" id="4533.J3MN48"/>
<dbReference type="GeneID" id="102716709"/>
<comment type="pathway">
    <text evidence="1">Protein modification; protein ubiquitination.</text>
</comment>
<dbReference type="RefSeq" id="XP_006658839.1">
    <property type="nucleotide sequence ID" value="XM_006658776.2"/>
</dbReference>
<dbReference type="KEGG" id="obr:102716709"/>
<dbReference type="SMART" id="SM00512">
    <property type="entry name" value="Skp1"/>
    <property type="match status" value="1"/>
</dbReference>
<sequence>MADQGVEMAVLPVEKTGEVSEEAVEKVAEEVEKVEPEVEMVVFPVGKVPAPAPEAEGTGRMITLKSSDGALIEVAEASARLSKIIGKRIDDGRTDPYILLPAVDTATLEKMIAYCNQHADKKSDTVEEKEYLKNWDKTFIDELAGDTGFLVKVIVASTDFKIDGLLDLASQRVTEAVKEKSLEEILKAFNVSE</sequence>
<dbReference type="SUPFAM" id="SSF81382">
    <property type="entry name" value="Skp1 dimerisation domain-like"/>
    <property type="match status" value="1"/>
</dbReference>
<dbReference type="InterPro" id="IPR001232">
    <property type="entry name" value="SKP1-like"/>
</dbReference>
<dbReference type="PANTHER" id="PTHR11165">
    <property type="entry name" value="SKP1"/>
    <property type="match status" value="1"/>
</dbReference>
<evidence type="ECO:0000256" key="3">
    <source>
        <dbReference type="ARBA" id="ARBA00022786"/>
    </source>
</evidence>
<dbReference type="InterPro" id="IPR011333">
    <property type="entry name" value="SKP1/BTB/POZ_sf"/>
</dbReference>
<comment type="similarity">
    <text evidence="2">Belongs to the SKP1 family.</text>
</comment>
<evidence type="ECO:0000313" key="5">
    <source>
        <dbReference type="EnsemblPlants" id="OB07G28300.1"/>
    </source>
</evidence>
<reference evidence="5" key="2">
    <citation type="submission" date="2013-04" db="UniProtKB">
        <authorList>
            <consortium name="EnsemblPlants"/>
        </authorList>
    </citation>
    <scope>IDENTIFICATION</scope>
</reference>
<dbReference type="GO" id="GO:0009867">
    <property type="term" value="P:jasmonic acid mediated signaling pathway"/>
    <property type="evidence" value="ECO:0007669"/>
    <property type="project" value="UniProtKB-ARBA"/>
</dbReference>
<dbReference type="UniPathway" id="UPA00143"/>
<protein>
    <recommendedName>
        <fullName evidence="4">SKP1 component POZ domain-containing protein</fullName>
    </recommendedName>
</protein>
<evidence type="ECO:0000259" key="4">
    <source>
        <dbReference type="Pfam" id="PF03931"/>
    </source>
</evidence>
<organism evidence="5">
    <name type="scientific">Oryza brachyantha</name>
    <name type="common">malo sina</name>
    <dbReference type="NCBI Taxonomy" id="4533"/>
    <lineage>
        <taxon>Eukaryota</taxon>
        <taxon>Viridiplantae</taxon>
        <taxon>Streptophyta</taxon>
        <taxon>Embryophyta</taxon>
        <taxon>Tracheophyta</taxon>
        <taxon>Spermatophyta</taxon>
        <taxon>Magnoliopsida</taxon>
        <taxon>Liliopsida</taxon>
        <taxon>Poales</taxon>
        <taxon>Poaceae</taxon>
        <taxon>BOP clade</taxon>
        <taxon>Oryzoideae</taxon>
        <taxon>Oryzeae</taxon>
        <taxon>Oryzinae</taxon>
        <taxon>Oryza</taxon>
    </lineage>
</organism>
<dbReference type="eggNOG" id="KOG1724">
    <property type="taxonomic scope" value="Eukaryota"/>
</dbReference>
<evidence type="ECO:0000256" key="2">
    <source>
        <dbReference type="ARBA" id="ARBA00009993"/>
    </source>
</evidence>
<dbReference type="GO" id="GO:0016567">
    <property type="term" value="P:protein ubiquitination"/>
    <property type="evidence" value="ECO:0007669"/>
    <property type="project" value="UniProtKB-UniPathway"/>
</dbReference>
<keyword evidence="3" id="KW-0833">Ubl conjugation pathway</keyword>
<name>J3MN48_ORYBR</name>
<dbReference type="InterPro" id="IPR016897">
    <property type="entry name" value="SKP1"/>
</dbReference>
<dbReference type="Gramene" id="OB07G28300.1">
    <property type="protein sequence ID" value="OB07G28300.1"/>
    <property type="gene ID" value="OB07G28300"/>
</dbReference>
<dbReference type="Proteomes" id="UP000006038">
    <property type="component" value="Chromosome 7"/>
</dbReference>
<dbReference type="Gene3D" id="3.30.710.10">
    <property type="entry name" value="Potassium Channel Kv1.1, Chain A"/>
    <property type="match status" value="1"/>
</dbReference>
<dbReference type="InterPro" id="IPR036296">
    <property type="entry name" value="SKP1-like_dim_sf"/>
</dbReference>
<dbReference type="AlphaFoldDB" id="J3MN48"/>
<evidence type="ECO:0000256" key="1">
    <source>
        <dbReference type="ARBA" id="ARBA00004906"/>
    </source>
</evidence>
<dbReference type="InterPro" id="IPR016073">
    <property type="entry name" value="Skp1_comp_POZ"/>
</dbReference>
<dbReference type="Pfam" id="PF03931">
    <property type="entry name" value="Skp1_POZ"/>
    <property type="match status" value="1"/>
</dbReference>
<dbReference type="GO" id="GO:0006511">
    <property type="term" value="P:ubiquitin-dependent protein catabolic process"/>
    <property type="evidence" value="ECO:0007669"/>
    <property type="project" value="InterPro"/>
</dbReference>
<dbReference type="OrthoDB" id="7827685at2759"/>
<dbReference type="SUPFAM" id="SSF54695">
    <property type="entry name" value="POZ domain"/>
    <property type="match status" value="1"/>
</dbReference>
<dbReference type="EnsemblPlants" id="OB07G28300.1">
    <property type="protein sequence ID" value="OB07G28300.1"/>
    <property type="gene ID" value="OB07G28300"/>
</dbReference>